<dbReference type="GO" id="GO:0008270">
    <property type="term" value="F:zinc ion binding"/>
    <property type="evidence" value="ECO:0007669"/>
    <property type="project" value="UniProtKB-KW"/>
</dbReference>
<keyword evidence="1" id="KW-0479">Metal-binding</keyword>
<keyword evidence="2" id="KW-0812">Transmembrane</keyword>
<dbReference type="InterPro" id="IPR013087">
    <property type="entry name" value="Znf_C2H2_type"/>
</dbReference>
<sequence>MVFHKNKLLRSWIILLYYLASAFFFQLMHCIQTTNPHNHCSRPLSRIVRNQLIEQFYNAFQVKNQEPHIKCPLHSSRDLYSVQEENKIQEYASKWVCNFCGKAFYSEHYLDLHFDNRHGDQLLKGSTVCLADFCDIFRCDVFRNQGKDNFWEKKLCKENKLTVRKKRCEALMRSCLPKGNLSVEEEFKLFEEISSNTCSLLNCKDYWELPSSEISPWKVVFYAVVTPFFFMALIVYYYAIWDYYYVDYPQYSNIGSREEEENVSGGYGSRSTHLRKRYGGRTLMY</sequence>
<organism evidence="4 5">
    <name type="scientific">Stylophora pistillata</name>
    <name type="common">Smooth cauliflower coral</name>
    <dbReference type="NCBI Taxonomy" id="50429"/>
    <lineage>
        <taxon>Eukaryota</taxon>
        <taxon>Metazoa</taxon>
        <taxon>Cnidaria</taxon>
        <taxon>Anthozoa</taxon>
        <taxon>Hexacorallia</taxon>
        <taxon>Scleractinia</taxon>
        <taxon>Astrocoeniina</taxon>
        <taxon>Pocilloporidae</taxon>
        <taxon>Stylophora</taxon>
    </lineage>
</organism>
<keyword evidence="5" id="KW-1185">Reference proteome</keyword>
<keyword evidence="2" id="KW-1133">Transmembrane helix</keyword>
<evidence type="ECO:0000256" key="1">
    <source>
        <dbReference type="PROSITE-ProRule" id="PRU00042"/>
    </source>
</evidence>
<dbReference type="Proteomes" id="UP000225706">
    <property type="component" value="Unassembled WGS sequence"/>
</dbReference>
<dbReference type="PANTHER" id="PTHR21385">
    <property type="entry name" value="ZINC FINGER PROTEIN-RELATED"/>
    <property type="match status" value="1"/>
</dbReference>
<dbReference type="AlphaFoldDB" id="A0A2B4SUS8"/>
<dbReference type="EMBL" id="LSMT01000015">
    <property type="protein sequence ID" value="PFX33096.1"/>
    <property type="molecule type" value="Genomic_DNA"/>
</dbReference>
<proteinExistence type="predicted"/>
<accession>A0A2B4SUS8</accession>
<evidence type="ECO:0000259" key="3">
    <source>
        <dbReference type="PROSITE" id="PS50157"/>
    </source>
</evidence>
<feature type="domain" description="C2H2-type" evidence="3">
    <location>
        <begin position="95"/>
        <end position="118"/>
    </location>
</feature>
<feature type="transmembrane region" description="Helical" evidence="2">
    <location>
        <begin position="12"/>
        <end position="31"/>
    </location>
</feature>
<feature type="transmembrane region" description="Helical" evidence="2">
    <location>
        <begin position="219"/>
        <end position="239"/>
    </location>
</feature>
<protein>
    <recommendedName>
        <fullName evidence="3">C2H2-type domain-containing protein</fullName>
    </recommendedName>
</protein>
<gene>
    <name evidence="4" type="ORF">AWC38_SpisGene2042</name>
</gene>
<name>A0A2B4SUS8_STYPI</name>
<dbReference type="PROSITE" id="PS50157">
    <property type="entry name" value="ZINC_FINGER_C2H2_2"/>
    <property type="match status" value="1"/>
</dbReference>
<dbReference type="PROSITE" id="PS00028">
    <property type="entry name" value="ZINC_FINGER_C2H2_1"/>
    <property type="match status" value="1"/>
</dbReference>
<keyword evidence="1" id="KW-0862">Zinc</keyword>
<dbReference type="OrthoDB" id="4507at2759"/>
<keyword evidence="2" id="KW-0472">Membrane</keyword>
<keyword evidence="1" id="KW-0863">Zinc-finger</keyword>
<reference evidence="5" key="1">
    <citation type="journal article" date="2017" name="bioRxiv">
        <title>Comparative analysis of the genomes of Stylophora pistillata and Acropora digitifera provides evidence for extensive differences between species of corals.</title>
        <authorList>
            <person name="Voolstra C.R."/>
            <person name="Li Y."/>
            <person name="Liew Y.J."/>
            <person name="Baumgarten S."/>
            <person name="Zoccola D."/>
            <person name="Flot J.-F."/>
            <person name="Tambutte S."/>
            <person name="Allemand D."/>
            <person name="Aranda M."/>
        </authorList>
    </citation>
    <scope>NUCLEOTIDE SEQUENCE [LARGE SCALE GENOMIC DNA]</scope>
</reference>
<evidence type="ECO:0000313" key="4">
    <source>
        <dbReference type="EMBL" id="PFX33096.1"/>
    </source>
</evidence>
<dbReference type="PANTHER" id="PTHR21385:SF0">
    <property type="entry name" value="RE51073P"/>
    <property type="match status" value="1"/>
</dbReference>
<comment type="caution">
    <text evidence="4">The sequence shown here is derived from an EMBL/GenBank/DDBJ whole genome shotgun (WGS) entry which is preliminary data.</text>
</comment>
<evidence type="ECO:0000313" key="5">
    <source>
        <dbReference type="Proteomes" id="UP000225706"/>
    </source>
</evidence>
<evidence type="ECO:0000256" key="2">
    <source>
        <dbReference type="SAM" id="Phobius"/>
    </source>
</evidence>